<evidence type="ECO:0008006" key="4">
    <source>
        <dbReference type="Google" id="ProtNLM"/>
    </source>
</evidence>
<name>A0A550CND7_9AGAR</name>
<dbReference type="Proteomes" id="UP000320762">
    <property type="component" value="Unassembled WGS sequence"/>
</dbReference>
<protein>
    <recommendedName>
        <fullName evidence="4">Inner centromere protein ARK-binding domain-containing protein</fullName>
    </recommendedName>
</protein>
<evidence type="ECO:0000256" key="1">
    <source>
        <dbReference type="SAM" id="MobiDB-lite"/>
    </source>
</evidence>
<proteinExistence type="predicted"/>
<feature type="compositionally biased region" description="Low complexity" evidence="1">
    <location>
        <begin position="121"/>
        <end position="134"/>
    </location>
</feature>
<accession>A0A550CND7</accession>
<dbReference type="EMBL" id="VDMD01000004">
    <property type="protein sequence ID" value="TRM66311.1"/>
    <property type="molecule type" value="Genomic_DNA"/>
</dbReference>
<feature type="compositionally biased region" description="Low complexity" evidence="1">
    <location>
        <begin position="255"/>
        <end position="270"/>
    </location>
</feature>
<feature type="region of interest" description="Disordered" evidence="1">
    <location>
        <begin position="523"/>
        <end position="588"/>
    </location>
</feature>
<dbReference type="AlphaFoldDB" id="A0A550CND7"/>
<organism evidence="2 3">
    <name type="scientific">Schizophyllum amplum</name>
    <dbReference type="NCBI Taxonomy" id="97359"/>
    <lineage>
        <taxon>Eukaryota</taxon>
        <taxon>Fungi</taxon>
        <taxon>Dikarya</taxon>
        <taxon>Basidiomycota</taxon>
        <taxon>Agaricomycotina</taxon>
        <taxon>Agaricomycetes</taxon>
        <taxon>Agaricomycetidae</taxon>
        <taxon>Agaricales</taxon>
        <taxon>Schizophyllaceae</taxon>
        <taxon>Schizophyllum</taxon>
    </lineage>
</organism>
<sequence length="588" mass="62847">MASDGLLLWANSIRTTMASDKARTEFAEHMQSRGFSWLDQYLGDVLEKARDGDEELFDLMKTPGRKKTIVRKVPTTGSRLKNMVAVDENDEDADSKENVAPAQNTFYKALLAAKSPEPAKPFSSPNNQPSSPLPDQTVRRISAHPREPSPPLPTPTLHYQDSLGFPHFPHMDPAALSMIVEDDEGSARNTSRTSNAAERGPLQPAANRFLQGVAEEVAEEDMQAIRPLSLASTADTFHSVPMSPEEKITEQAQEPAVVASSGPSGSGAPAQETSRSRQESETPAPPSPPAARASVEPSTWSSIAAPLPDVSKAKASQDVVMAEPAVEPAQQYTDVLVPLRDEDTAGPRPPSPLRKSLRAVREQSSGAILVGNATPGPVAGGQRTSWLMKTRAVSRKVSGLGGPTHVPRTTLGGMKRKSEDTMHIPGLPSEDDTRHHKALKMLETDAASNKPLEYAEPTLPTSEFASATEDGIIDRLRKTMQGMKPIAPVSNDALADAKASAEAKVAERHQADISIISTADPLSLARTSSAPASDRAAPANRTSSRRMSVSELIPANEKGVVFKPPLPPHPAARGEHDTGQLSSSQLDT</sequence>
<gene>
    <name evidence="2" type="ORF">BD626DRAFT_566927</name>
</gene>
<feature type="compositionally biased region" description="Polar residues" evidence="1">
    <location>
        <begin position="187"/>
        <end position="196"/>
    </location>
</feature>
<feature type="compositionally biased region" description="Low complexity" evidence="1">
    <location>
        <begin position="525"/>
        <end position="539"/>
    </location>
</feature>
<evidence type="ECO:0000313" key="2">
    <source>
        <dbReference type="EMBL" id="TRM66311.1"/>
    </source>
</evidence>
<dbReference type="STRING" id="97359.A0A550CND7"/>
<feature type="region of interest" description="Disordered" evidence="1">
    <location>
        <begin position="394"/>
        <end position="433"/>
    </location>
</feature>
<dbReference type="OrthoDB" id="6123at2759"/>
<feature type="region of interest" description="Disordered" evidence="1">
    <location>
        <begin position="116"/>
        <end position="165"/>
    </location>
</feature>
<feature type="region of interest" description="Disordered" evidence="1">
    <location>
        <begin position="183"/>
        <end position="204"/>
    </location>
</feature>
<feature type="compositionally biased region" description="Polar residues" evidence="1">
    <location>
        <begin position="579"/>
        <end position="588"/>
    </location>
</feature>
<reference evidence="2 3" key="1">
    <citation type="journal article" date="2019" name="New Phytol.">
        <title>Comparative genomics reveals unique wood-decay strategies and fruiting body development in the Schizophyllaceae.</title>
        <authorList>
            <person name="Almasi E."/>
            <person name="Sahu N."/>
            <person name="Krizsan K."/>
            <person name="Balint B."/>
            <person name="Kovacs G.M."/>
            <person name="Kiss B."/>
            <person name="Cseklye J."/>
            <person name="Drula E."/>
            <person name="Henrissat B."/>
            <person name="Nagy I."/>
            <person name="Chovatia M."/>
            <person name="Adam C."/>
            <person name="LaButti K."/>
            <person name="Lipzen A."/>
            <person name="Riley R."/>
            <person name="Grigoriev I.V."/>
            <person name="Nagy L.G."/>
        </authorList>
    </citation>
    <scope>NUCLEOTIDE SEQUENCE [LARGE SCALE GENOMIC DNA]</scope>
    <source>
        <strain evidence="2 3">NL-1724</strain>
    </source>
</reference>
<evidence type="ECO:0000313" key="3">
    <source>
        <dbReference type="Proteomes" id="UP000320762"/>
    </source>
</evidence>
<keyword evidence="3" id="KW-1185">Reference proteome</keyword>
<feature type="region of interest" description="Disordered" evidence="1">
    <location>
        <begin position="242"/>
        <end position="360"/>
    </location>
</feature>
<comment type="caution">
    <text evidence="2">The sequence shown here is derived from an EMBL/GenBank/DDBJ whole genome shotgun (WGS) entry which is preliminary data.</text>
</comment>